<dbReference type="RefSeq" id="WP_232011694.1">
    <property type="nucleotide sequence ID" value="NZ_LS483250.1"/>
</dbReference>
<name>A0A330LVJ8_9GAMM</name>
<evidence type="ECO:0000313" key="2">
    <source>
        <dbReference type="Proteomes" id="UP000250163"/>
    </source>
</evidence>
<keyword evidence="2" id="KW-1185">Reference proteome</keyword>
<dbReference type="KEGG" id="mya:MORIYA_4251"/>
<gene>
    <name evidence="1" type="ORF">MORIYA_4251</name>
</gene>
<dbReference type="Proteomes" id="UP000250163">
    <property type="component" value="Chromosome MORIYA"/>
</dbReference>
<accession>A0A330LVJ8</accession>
<organism evidence="1 2">
    <name type="scientific">Moritella yayanosii</name>
    <dbReference type="NCBI Taxonomy" id="69539"/>
    <lineage>
        <taxon>Bacteria</taxon>
        <taxon>Pseudomonadati</taxon>
        <taxon>Pseudomonadota</taxon>
        <taxon>Gammaproteobacteria</taxon>
        <taxon>Alteromonadales</taxon>
        <taxon>Moritellaceae</taxon>
        <taxon>Moritella</taxon>
    </lineage>
</organism>
<sequence>MVFRIFLVEGVNIRGVLSPKGSANSAFVKGVPNGVSHYTIKGKYGGVNHAMPGSPELQKNFGFSYVPTLDVNYQIKVSLDRAKRHVDSKGQSVFLGVHVRKGAAPVSLSLNLNYPMIACAVRLPIDDDGNFEGTIGDEITRRSDSDTKLTYQKIEVWNQKFLQIYPNHGHCMALEKASLDGFFQ</sequence>
<reference evidence="2" key="1">
    <citation type="submission" date="2018-05" db="EMBL/GenBank/DDBJ databases">
        <authorList>
            <person name="Cea G.-C."/>
            <person name="William W."/>
        </authorList>
    </citation>
    <scope>NUCLEOTIDE SEQUENCE [LARGE SCALE GENOMIC DNA]</scope>
    <source>
        <strain evidence="2">DB21MT 5</strain>
    </source>
</reference>
<dbReference type="AlphaFoldDB" id="A0A330LVJ8"/>
<protein>
    <submittedName>
        <fullName evidence="1">Uncharacterized protein</fullName>
    </submittedName>
</protein>
<evidence type="ECO:0000313" key="1">
    <source>
        <dbReference type="EMBL" id="SQD80703.1"/>
    </source>
</evidence>
<proteinExistence type="predicted"/>
<dbReference type="EMBL" id="LS483250">
    <property type="protein sequence ID" value="SQD80703.1"/>
    <property type="molecule type" value="Genomic_DNA"/>
</dbReference>